<dbReference type="InterPro" id="IPR009016">
    <property type="entry name" value="Fe_hydrogenase"/>
</dbReference>
<dbReference type="Proteomes" id="UP000671908">
    <property type="component" value="Chromosome"/>
</dbReference>
<gene>
    <name evidence="1" type="ORF">HRQ91_01205</name>
</gene>
<protein>
    <submittedName>
        <fullName evidence="1">Uncharacterized protein</fullName>
    </submittedName>
</protein>
<sequence>MNFVFINPVSKNMYDKSELNNFISAKGFEIVECKTDWIKKVINKYKQRVSSANKTVIDMRCPPAVQLVKNSFPNLDVRYPSIEPILIHCAKEISQNYADKGKIFITTPCESLAEYGNALNLQNTIFITWNDFAQKLDCGLKKTILSESPIPPGFFSPLKVKTKSITGSEEIQNFFEKEDVSGYRLIEMLYCKNGCNNGDGVL</sequence>
<accession>A0A975IDU1</accession>
<evidence type="ECO:0000313" key="1">
    <source>
        <dbReference type="EMBL" id="QTQ13182.1"/>
    </source>
</evidence>
<dbReference type="AlphaFoldDB" id="A0A975IDU1"/>
<keyword evidence="2" id="KW-1185">Reference proteome</keyword>
<dbReference type="SUPFAM" id="SSF53920">
    <property type="entry name" value="Fe-only hydrogenase"/>
    <property type="match status" value="1"/>
</dbReference>
<organism evidence="1 2">
    <name type="scientific">Treponema parvum</name>
    <dbReference type="NCBI Taxonomy" id="138851"/>
    <lineage>
        <taxon>Bacteria</taxon>
        <taxon>Pseudomonadati</taxon>
        <taxon>Spirochaetota</taxon>
        <taxon>Spirochaetia</taxon>
        <taxon>Spirochaetales</taxon>
        <taxon>Treponemataceae</taxon>
        <taxon>Treponema</taxon>
    </lineage>
</organism>
<dbReference type="EMBL" id="CP054142">
    <property type="protein sequence ID" value="QTQ13182.1"/>
    <property type="molecule type" value="Genomic_DNA"/>
</dbReference>
<evidence type="ECO:0000313" key="2">
    <source>
        <dbReference type="Proteomes" id="UP000671908"/>
    </source>
</evidence>
<reference evidence="1 2" key="1">
    <citation type="journal article" date="2021" name="Microbiol. Resour. Announc.">
        <title>Complete Genome Sequences of Three Human Oral Treponema parvum Isolates.</title>
        <authorList>
            <person name="Zeng H."/>
            <person name="Watt R.M."/>
        </authorList>
    </citation>
    <scope>NUCLEOTIDE SEQUENCE [LARGE SCALE GENOMIC DNA]</scope>
    <source>
        <strain evidence="1 2">ATCC 700770</strain>
    </source>
</reference>
<proteinExistence type="predicted"/>
<name>A0A975IDU1_9SPIR</name>
<dbReference type="RefSeq" id="WP_210119908.1">
    <property type="nucleotide sequence ID" value="NZ_CP054142.1"/>
</dbReference>
<dbReference type="KEGG" id="tpav:HRQ91_01205"/>